<dbReference type="InterPro" id="IPR036318">
    <property type="entry name" value="FAD-bd_PCMH-like_sf"/>
</dbReference>
<dbReference type="Gene3D" id="3.10.20.30">
    <property type="match status" value="1"/>
</dbReference>
<dbReference type="SUPFAM" id="SSF54292">
    <property type="entry name" value="2Fe-2S ferredoxin-like"/>
    <property type="match status" value="1"/>
</dbReference>
<keyword evidence="1" id="KW-0285">Flavoprotein</keyword>
<name>D5BTM6_PUNMI</name>
<dbReference type="NCBIfam" id="TIGR02963">
    <property type="entry name" value="xanthine_xdhA"/>
    <property type="match status" value="1"/>
</dbReference>
<dbReference type="KEGG" id="apb:SAR116_1380"/>
<dbReference type="InterPro" id="IPR016166">
    <property type="entry name" value="FAD-bd_PCMH"/>
</dbReference>
<dbReference type="InterPro" id="IPR001041">
    <property type="entry name" value="2Fe-2S_ferredoxin-type"/>
</dbReference>
<dbReference type="GO" id="GO:0051537">
    <property type="term" value="F:2 iron, 2 sulfur cluster binding"/>
    <property type="evidence" value="ECO:0007669"/>
    <property type="project" value="InterPro"/>
</dbReference>
<evidence type="ECO:0000256" key="2">
    <source>
        <dbReference type="ARBA" id="ARBA00022723"/>
    </source>
</evidence>
<evidence type="ECO:0000313" key="8">
    <source>
        <dbReference type="EMBL" id="ADE39623.1"/>
    </source>
</evidence>
<keyword evidence="9" id="KW-1185">Reference proteome</keyword>
<dbReference type="SMART" id="SM01092">
    <property type="entry name" value="CO_deh_flav_C"/>
    <property type="match status" value="1"/>
</dbReference>
<keyword evidence="2" id="KW-0479">Metal-binding</keyword>
<dbReference type="PIRSF" id="PIRSF036557">
    <property type="entry name" value="XdhA_RC"/>
    <property type="match status" value="1"/>
</dbReference>
<protein>
    <submittedName>
        <fullName evidence="8">Xanthine dehydrogenase, xdhA</fullName>
        <ecNumber evidence="8">1.17.1.4</ecNumber>
    </submittedName>
</protein>
<evidence type="ECO:0000259" key="6">
    <source>
        <dbReference type="PROSITE" id="PS51085"/>
    </source>
</evidence>
<dbReference type="Pfam" id="PF01799">
    <property type="entry name" value="Fer2_2"/>
    <property type="match status" value="1"/>
</dbReference>
<dbReference type="STRING" id="488538.SAR116_1380"/>
<gene>
    <name evidence="8" type="ordered locus">SAR116_1380</name>
</gene>
<dbReference type="InterPro" id="IPR014307">
    <property type="entry name" value="Xanthine_DH_ssu"/>
</dbReference>
<dbReference type="GO" id="GO:0071949">
    <property type="term" value="F:FAD binding"/>
    <property type="evidence" value="ECO:0007669"/>
    <property type="project" value="InterPro"/>
</dbReference>
<dbReference type="InterPro" id="IPR036010">
    <property type="entry name" value="2Fe-2S_ferredoxin-like_sf"/>
</dbReference>
<dbReference type="CDD" id="cd00207">
    <property type="entry name" value="fer2"/>
    <property type="match status" value="1"/>
</dbReference>
<dbReference type="InterPro" id="IPR012675">
    <property type="entry name" value="Beta-grasp_dom_sf"/>
</dbReference>
<dbReference type="PROSITE" id="PS51387">
    <property type="entry name" value="FAD_PCMH"/>
    <property type="match status" value="1"/>
</dbReference>
<dbReference type="InterPro" id="IPR016169">
    <property type="entry name" value="FAD-bd_PCMH_sub2"/>
</dbReference>
<keyword evidence="4 8" id="KW-0560">Oxidoreductase</keyword>
<accession>D5BTM6</accession>
<keyword evidence="3" id="KW-0274">FAD</keyword>
<dbReference type="PROSITE" id="PS00197">
    <property type="entry name" value="2FE2S_FER_1"/>
    <property type="match status" value="1"/>
</dbReference>
<dbReference type="EMBL" id="CP001751">
    <property type="protein sequence ID" value="ADE39623.1"/>
    <property type="molecule type" value="Genomic_DNA"/>
</dbReference>
<feature type="domain" description="FAD-binding PCMH-type" evidence="7">
    <location>
        <begin position="218"/>
        <end position="391"/>
    </location>
</feature>
<sequence length="515" mass="55546">MISIIMYRYYYRLMVIRPIVVANGDGVRTYLTFVLNGEIQTVAGIAGDITLLTWLRRERGLTGSKEGCAEGDCGACTVVVARADGKGRLIWRPVNACILFMGMLEGSAVTTVEGISGPDGELHPCQQAMVDFHGSQCGFCTPGFVMSLYAAWCNQDGLAANQIDDTLAGNLCRCTGYRPIVDAGLTLAGKAKSTWESKRQKAEKALLLGIQHDEMIEISDGKKAFAAPLKQTDFANIYADDPAATIVSGATDIGLWVTKQHRQLSRMVWTGRVDGFDGIEDDKANLIIRPAVTHQTAMERLGKRWPAVSTLLRRFGSLQVRSSGTVCGNIANGSPIGDLPPLLIALGSQIELRQGSKKRVMKLENFFISYGAQDRKPDEFVSAILVPKVKAPYLRCYKLSKRFDQDISAVMMAANVTVKNGIIIDAVIAFGGMAGTPMRARAAEQILIGGSFNEASFIAAASLLGDDFTPLSDMRGSADYRMQAARNLVLKYGLEITGQSHVELAGGGVSALLAD</sequence>
<organism evidence="8 9">
    <name type="scientific">Puniceispirillum marinum (strain IMCC1322)</name>
    <dbReference type="NCBI Taxonomy" id="488538"/>
    <lineage>
        <taxon>Bacteria</taxon>
        <taxon>Pseudomonadati</taxon>
        <taxon>Pseudomonadota</taxon>
        <taxon>Alphaproteobacteria</taxon>
        <taxon>Candidatus Puniceispirillales</taxon>
        <taxon>Candidatus Puniceispirillaceae</taxon>
        <taxon>Candidatus Puniceispirillum</taxon>
    </lineage>
</organism>
<dbReference type="Pfam" id="PF00111">
    <property type="entry name" value="Fer2"/>
    <property type="match status" value="1"/>
</dbReference>
<dbReference type="InterPro" id="IPR036683">
    <property type="entry name" value="CO_DH_flav_C_dom_sf"/>
</dbReference>
<dbReference type="InterPro" id="IPR005107">
    <property type="entry name" value="CO_DH_flav_C"/>
</dbReference>
<keyword evidence="5" id="KW-0408">Iron</keyword>
<dbReference type="EC" id="1.17.1.4" evidence="8"/>
<evidence type="ECO:0000259" key="7">
    <source>
        <dbReference type="PROSITE" id="PS51387"/>
    </source>
</evidence>
<evidence type="ECO:0000256" key="5">
    <source>
        <dbReference type="ARBA" id="ARBA00023004"/>
    </source>
</evidence>
<evidence type="ECO:0000256" key="4">
    <source>
        <dbReference type="ARBA" id="ARBA00023002"/>
    </source>
</evidence>
<dbReference type="GO" id="GO:0005506">
    <property type="term" value="F:iron ion binding"/>
    <property type="evidence" value="ECO:0007669"/>
    <property type="project" value="InterPro"/>
</dbReference>
<dbReference type="Gene3D" id="3.30.465.10">
    <property type="match status" value="1"/>
</dbReference>
<dbReference type="PANTHER" id="PTHR45444:SF3">
    <property type="entry name" value="XANTHINE DEHYDROGENASE"/>
    <property type="match status" value="1"/>
</dbReference>
<dbReference type="PANTHER" id="PTHR45444">
    <property type="entry name" value="XANTHINE DEHYDROGENASE"/>
    <property type="match status" value="1"/>
</dbReference>
<dbReference type="InterPro" id="IPR002888">
    <property type="entry name" value="2Fe-2S-bd"/>
</dbReference>
<dbReference type="InterPro" id="IPR006058">
    <property type="entry name" value="2Fe2S_fd_BS"/>
</dbReference>
<dbReference type="SUPFAM" id="SSF47741">
    <property type="entry name" value="CO dehydrogenase ISP C-domain like"/>
    <property type="match status" value="1"/>
</dbReference>
<evidence type="ECO:0000256" key="1">
    <source>
        <dbReference type="ARBA" id="ARBA00022630"/>
    </source>
</evidence>
<dbReference type="GO" id="GO:0004854">
    <property type="term" value="F:xanthine dehydrogenase activity"/>
    <property type="evidence" value="ECO:0007669"/>
    <property type="project" value="UniProtKB-EC"/>
</dbReference>
<dbReference type="PROSITE" id="PS51085">
    <property type="entry name" value="2FE2S_FER_2"/>
    <property type="match status" value="1"/>
</dbReference>
<dbReference type="AlphaFoldDB" id="D5BTM6"/>
<dbReference type="InterPro" id="IPR012175">
    <property type="entry name" value="Xanth_DH_ssu_bac"/>
</dbReference>
<dbReference type="HOGENOM" id="CLU_001681_9_0_5"/>
<dbReference type="SUPFAM" id="SSF55447">
    <property type="entry name" value="CO dehydrogenase flavoprotein C-terminal domain-like"/>
    <property type="match status" value="1"/>
</dbReference>
<dbReference type="Gene3D" id="1.10.150.120">
    <property type="entry name" value="[2Fe-2S]-binding domain"/>
    <property type="match status" value="1"/>
</dbReference>
<reference evidence="8 9" key="1">
    <citation type="journal article" date="2010" name="J. Bacteriol.">
        <title>Complete genome sequence of "Candidatus Puniceispirillum marinum" IMCC1322, a representative of the SAR116 clade in the Alphaproteobacteria.</title>
        <authorList>
            <person name="Oh H.M."/>
            <person name="Kwon K.K."/>
            <person name="Kang I."/>
            <person name="Kang S.G."/>
            <person name="Lee J.H."/>
            <person name="Kim S.J."/>
            <person name="Cho J.C."/>
        </authorList>
    </citation>
    <scope>NUCLEOTIDE SEQUENCE [LARGE SCALE GENOMIC DNA]</scope>
    <source>
        <strain evidence="8 9">IMCC1322</strain>
    </source>
</reference>
<evidence type="ECO:0000313" key="9">
    <source>
        <dbReference type="Proteomes" id="UP000007460"/>
    </source>
</evidence>
<dbReference type="InterPro" id="IPR002346">
    <property type="entry name" value="Mopterin_DH_FAD-bd"/>
</dbReference>
<dbReference type="InterPro" id="IPR016208">
    <property type="entry name" value="Ald_Oxase/xanthine_DH-like"/>
</dbReference>
<dbReference type="Pfam" id="PF00941">
    <property type="entry name" value="FAD_binding_5"/>
    <property type="match status" value="1"/>
</dbReference>
<feature type="domain" description="2Fe-2S ferredoxin-type" evidence="6">
    <location>
        <begin position="29"/>
        <end position="115"/>
    </location>
</feature>
<dbReference type="Gene3D" id="3.30.43.10">
    <property type="entry name" value="Uridine Diphospho-n-acetylenolpyruvylglucosamine Reductase, domain 2"/>
    <property type="match status" value="1"/>
</dbReference>
<dbReference type="Gene3D" id="3.30.390.50">
    <property type="entry name" value="CO dehydrogenase flavoprotein, C-terminal domain"/>
    <property type="match status" value="1"/>
</dbReference>
<dbReference type="Pfam" id="PF03450">
    <property type="entry name" value="CO_deh_flav_C"/>
    <property type="match status" value="1"/>
</dbReference>
<evidence type="ECO:0000256" key="3">
    <source>
        <dbReference type="ARBA" id="ARBA00022827"/>
    </source>
</evidence>
<dbReference type="InterPro" id="IPR016167">
    <property type="entry name" value="FAD-bd_PCMH_sub1"/>
</dbReference>
<dbReference type="SUPFAM" id="SSF56176">
    <property type="entry name" value="FAD-binding/transporter-associated domain-like"/>
    <property type="match status" value="1"/>
</dbReference>
<dbReference type="InterPro" id="IPR036884">
    <property type="entry name" value="2Fe-2S-bd_dom_sf"/>
</dbReference>
<dbReference type="eggNOG" id="COG4630">
    <property type="taxonomic scope" value="Bacteria"/>
</dbReference>
<proteinExistence type="predicted"/>
<dbReference type="Proteomes" id="UP000007460">
    <property type="component" value="Chromosome"/>
</dbReference>